<dbReference type="RefSeq" id="WP_270056743.1">
    <property type="nucleotide sequence ID" value="NZ_CP115149.1"/>
</dbReference>
<feature type="transmembrane region" description="Helical" evidence="1">
    <location>
        <begin position="80"/>
        <end position="97"/>
    </location>
</feature>
<evidence type="ECO:0000313" key="3">
    <source>
        <dbReference type="Proteomes" id="UP001212803"/>
    </source>
</evidence>
<feature type="transmembrane region" description="Helical" evidence="1">
    <location>
        <begin position="184"/>
        <end position="208"/>
    </location>
</feature>
<keyword evidence="1" id="KW-1133">Transmembrane helix</keyword>
<keyword evidence="1" id="KW-0812">Transmembrane</keyword>
<accession>A0ABY7M6S3</accession>
<evidence type="ECO:0008006" key="4">
    <source>
        <dbReference type="Google" id="ProtNLM"/>
    </source>
</evidence>
<gene>
    <name evidence="2" type="ORF">O0235_00975</name>
</gene>
<keyword evidence="1" id="KW-0472">Membrane</keyword>
<proteinExistence type="predicted"/>
<evidence type="ECO:0000313" key="2">
    <source>
        <dbReference type="EMBL" id="WBL36218.1"/>
    </source>
</evidence>
<feature type="transmembrane region" description="Helical" evidence="1">
    <location>
        <begin position="141"/>
        <end position="164"/>
    </location>
</feature>
<evidence type="ECO:0000256" key="1">
    <source>
        <dbReference type="SAM" id="Phobius"/>
    </source>
</evidence>
<name>A0ABY7M6S3_9CHLR</name>
<reference evidence="2 3" key="1">
    <citation type="journal article" date="2023" name="ISME J.">
        <title>Thermophilic Dehalococcoidia with unusual traits shed light on an unexpected past.</title>
        <authorList>
            <person name="Palmer M."/>
            <person name="Covington J.K."/>
            <person name="Zhou E.M."/>
            <person name="Thomas S.C."/>
            <person name="Habib N."/>
            <person name="Seymour C.O."/>
            <person name="Lai D."/>
            <person name="Johnston J."/>
            <person name="Hashimi A."/>
            <person name="Jiao J.Y."/>
            <person name="Muok A.R."/>
            <person name="Liu L."/>
            <person name="Xian W.D."/>
            <person name="Zhi X.Y."/>
            <person name="Li M.M."/>
            <person name="Silva L.P."/>
            <person name="Bowen B.P."/>
            <person name="Louie K."/>
            <person name="Briegel A."/>
            <person name="Pett-Ridge J."/>
            <person name="Weber P.K."/>
            <person name="Tocheva E.I."/>
            <person name="Woyke T."/>
            <person name="Northen T.R."/>
            <person name="Mayali X."/>
            <person name="Li W.J."/>
            <person name="Hedlund B.P."/>
        </authorList>
    </citation>
    <scope>NUCLEOTIDE SEQUENCE [LARGE SCALE GENOMIC DNA]</scope>
    <source>
        <strain evidence="2 3">YIM 72310</strain>
    </source>
</reference>
<protein>
    <recommendedName>
        <fullName evidence="4">Glycerophosphoryl diester phosphodiesterase membrane domain-containing protein</fullName>
    </recommendedName>
</protein>
<dbReference type="EMBL" id="CP115149">
    <property type="protein sequence ID" value="WBL36218.1"/>
    <property type="molecule type" value="Genomic_DNA"/>
</dbReference>
<dbReference type="Proteomes" id="UP001212803">
    <property type="component" value="Chromosome"/>
</dbReference>
<feature type="transmembrane region" description="Helical" evidence="1">
    <location>
        <begin position="28"/>
        <end position="59"/>
    </location>
</feature>
<keyword evidence="3" id="KW-1185">Reference proteome</keyword>
<sequence>MAVLTAGVTAVALLTVLRDVELGTDDRGYLLLILITAAAQALFAQVAHGAAIVSIAGLLRGERLTLSEALDPPFTRMGGLLAILIILLAVTAGLALTLIGLVLLPYIAVRLALTHQAFLLEGRSPFGAFGRSWALMQGHMLRMLGVMLLTLLIFLGPALLIQALDALVAGPRGAQVALQAGVSVLQGILTIPLVAFTSATTTVFYLNLEGAQPWPKR</sequence>
<organism evidence="2 3">
    <name type="scientific">Tepidiforma flava</name>
    <dbReference type="NCBI Taxonomy" id="3004094"/>
    <lineage>
        <taxon>Bacteria</taxon>
        <taxon>Bacillati</taxon>
        <taxon>Chloroflexota</taxon>
        <taxon>Tepidiformia</taxon>
        <taxon>Tepidiformales</taxon>
        <taxon>Tepidiformaceae</taxon>
        <taxon>Tepidiforma</taxon>
    </lineage>
</organism>